<comment type="caution">
    <text evidence="2">The sequence shown here is derived from an EMBL/GenBank/DDBJ whole genome shotgun (WGS) entry which is preliminary data.</text>
</comment>
<dbReference type="EMBL" id="BARW01032395">
    <property type="protein sequence ID" value="GAJ12783.1"/>
    <property type="molecule type" value="Genomic_DNA"/>
</dbReference>
<dbReference type="AlphaFoldDB" id="X1U5D5"/>
<reference evidence="2" key="1">
    <citation type="journal article" date="2014" name="Front. Microbiol.">
        <title>High frequency of phylogenetically diverse reductive dehalogenase-homologous genes in deep subseafloor sedimentary metagenomes.</title>
        <authorList>
            <person name="Kawai M."/>
            <person name="Futagami T."/>
            <person name="Toyoda A."/>
            <person name="Takaki Y."/>
            <person name="Nishi S."/>
            <person name="Hori S."/>
            <person name="Arai W."/>
            <person name="Tsubouchi T."/>
            <person name="Morono Y."/>
            <person name="Uchiyama I."/>
            <person name="Ito T."/>
            <person name="Fujiyama A."/>
            <person name="Inagaki F."/>
            <person name="Takami H."/>
        </authorList>
    </citation>
    <scope>NUCLEOTIDE SEQUENCE</scope>
    <source>
        <strain evidence="2">Expedition CK06-06</strain>
    </source>
</reference>
<organism evidence="2">
    <name type="scientific">marine sediment metagenome</name>
    <dbReference type="NCBI Taxonomy" id="412755"/>
    <lineage>
        <taxon>unclassified sequences</taxon>
        <taxon>metagenomes</taxon>
        <taxon>ecological metagenomes</taxon>
    </lineage>
</organism>
<feature type="compositionally biased region" description="Basic residues" evidence="1">
    <location>
        <begin position="29"/>
        <end position="40"/>
    </location>
</feature>
<proteinExistence type="predicted"/>
<evidence type="ECO:0000256" key="1">
    <source>
        <dbReference type="SAM" id="MobiDB-lite"/>
    </source>
</evidence>
<feature type="compositionally biased region" description="Basic and acidic residues" evidence="1">
    <location>
        <begin position="52"/>
        <end position="67"/>
    </location>
</feature>
<accession>X1U5D5</accession>
<gene>
    <name evidence="2" type="ORF">S12H4_51286</name>
</gene>
<feature type="region of interest" description="Disordered" evidence="1">
    <location>
        <begin position="28"/>
        <end position="81"/>
    </location>
</feature>
<protein>
    <submittedName>
        <fullName evidence="2">Uncharacterized protein</fullName>
    </submittedName>
</protein>
<evidence type="ECO:0000313" key="2">
    <source>
        <dbReference type="EMBL" id="GAJ12783.1"/>
    </source>
</evidence>
<name>X1U5D5_9ZZZZ</name>
<sequence>MDNIIKNMLKNLSHYELTQIKDLVNSILQRRHPERTRGKKQSTQDPKLLPPKIDDPKLLPPKIDDPKLLQPKALDPKKRKS</sequence>